<dbReference type="Proteomes" id="UP001516400">
    <property type="component" value="Unassembled WGS sequence"/>
</dbReference>
<reference evidence="1 2" key="1">
    <citation type="journal article" date="2021" name="BMC Biol.">
        <title>Horizontally acquired antibacterial genes associated with adaptive radiation of ladybird beetles.</title>
        <authorList>
            <person name="Li H.S."/>
            <person name="Tang X.F."/>
            <person name="Huang Y.H."/>
            <person name="Xu Z.Y."/>
            <person name="Chen M.L."/>
            <person name="Du X.Y."/>
            <person name="Qiu B.Y."/>
            <person name="Chen P.T."/>
            <person name="Zhang W."/>
            <person name="Slipinski A."/>
            <person name="Escalona H.E."/>
            <person name="Waterhouse R.M."/>
            <person name="Zwick A."/>
            <person name="Pang H."/>
        </authorList>
    </citation>
    <scope>NUCLEOTIDE SEQUENCE [LARGE SCALE GENOMIC DNA]</scope>
    <source>
        <strain evidence="1">SYSU2018</strain>
    </source>
</reference>
<dbReference type="AlphaFoldDB" id="A0ABD2P669"/>
<dbReference type="EMBL" id="JABFTP020000185">
    <property type="protein sequence ID" value="KAL3286193.1"/>
    <property type="molecule type" value="Genomic_DNA"/>
</dbReference>
<evidence type="ECO:0000313" key="1">
    <source>
        <dbReference type="EMBL" id="KAL3286193.1"/>
    </source>
</evidence>
<accession>A0ABD2P669</accession>
<name>A0ABD2P669_9CUCU</name>
<proteinExistence type="predicted"/>
<protein>
    <submittedName>
        <fullName evidence="1">Uncharacterized protein</fullName>
    </submittedName>
</protein>
<evidence type="ECO:0000313" key="2">
    <source>
        <dbReference type="Proteomes" id="UP001516400"/>
    </source>
</evidence>
<gene>
    <name evidence="1" type="ORF">HHI36_000704</name>
</gene>
<sequence>MFGKEMRTRIIFLRERNDEAETAIRRGKATTRKWRNHNDQPSHDISVTLNNSQINSHDGDSIVLSQNLDAELKVSEPNELVVKSKAQENDISNNREIIEVSENETGTVNKPIRIRKPHAKLRDYIV</sequence>
<keyword evidence="2" id="KW-1185">Reference proteome</keyword>
<organism evidence="1 2">
    <name type="scientific">Cryptolaemus montrouzieri</name>
    <dbReference type="NCBI Taxonomy" id="559131"/>
    <lineage>
        <taxon>Eukaryota</taxon>
        <taxon>Metazoa</taxon>
        <taxon>Ecdysozoa</taxon>
        <taxon>Arthropoda</taxon>
        <taxon>Hexapoda</taxon>
        <taxon>Insecta</taxon>
        <taxon>Pterygota</taxon>
        <taxon>Neoptera</taxon>
        <taxon>Endopterygota</taxon>
        <taxon>Coleoptera</taxon>
        <taxon>Polyphaga</taxon>
        <taxon>Cucujiformia</taxon>
        <taxon>Coccinelloidea</taxon>
        <taxon>Coccinellidae</taxon>
        <taxon>Scymninae</taxon>
        <taxon>Scymnini</taxon>
        <taxon>Cryptolaemus</taxon>
    </lineage>
</organism>
<comment type="caution">
    <text evidence="1">The sequence shown here is derived from an EMBL/GenBank/DDBJ whole genome shotgun (WGS) entry which is preliminary data.</text>
</comment>